<dbReference type="InterPro" id="IPR046342">
    <property type="entry name" value="CBS_dom_sf"/>
</dbReference>
<dbReference type="Pfam" id="PF00571">
    <property type="entry name" value="CBS"/>
    <property type="match status" value="4"/>
</dbReference>
<evidence type="ECO:0000256" key="4">
    <source>
        <dbReference type="SAM" id="Phobius"/>
    </source>
</evidence>
<sequence length="349" mass="38377">MSGEEVGSALPRRNYMKRNQNSSTLKKYSPSHSDSKPPSPQSSVGGERTVKNLRLSKALTIPEGTTVFEGCRMMAARRVDAVLLTDSNALLSGILTDKDVATRVSADELRPDQTVVSSVMTRNPIFVTSDTLAIEALHKMVQAKFRHLPVVENGEVVALLDITKCLYDAILRLEKAAGQGSPWSSALSAPSPFIETLIDRMLKPALWTFISENTKVAIVSASEPVQVAAKKMREFRVNSVIILSGSRIQGILTPRDILMRVVAKNLSPELTLVEKVMTANPECATLDITILEVLHIMHDGRFLHLPVTDRDGNIVACVDVLQITHAAILMIYVMVWFPNFFGIVILSFN</sequence>
<dbReference type="InterPro" id="IPR000644">
    <property type="entry name" value="CBS_dom"/>
</dbReference>
<evidence type="ECO:0000256" key="2">
    <source>
        <dbReference type="PROSITE-ProRule" id="PRU00703"/>
    </source>
</evidence>
<keyword evidence="6" id="KW-0808">Transferase</keyword>
<keyword evidence="1" id="KW-0677">Repeat</keyword>
<evidence type="ECO:0000313" key="7">
    <source>
        <dbReference type="Proteomes" id="UP001454036"/>
    </source>
</evidence>
<organism evidence="6 7">
    <name type="scientific">Lithospermum erythrorhizon</name>
    <name type="common">Purple gromwell</name>
    <name type="synonym">Lithospermum officinale var. erythrorhizon</name>
    <dbReference type="NCBI Taxonomy" id="34254"/>
    <lineage>
        <taxon>Eukaryota</taxon>
        <taxon>Viridiplantae</taxon>
        <taxon>Streptophyta</taxon>
        <taxon>Embryophyta</taxon>
        <taxon>Tracheophyta</taxon>
        <taxon>Spermatophyta</taxon>
        <taxon>Magnoliopsida</taxon>
        <taxon>eudicotyledons</taxon>
        <taxon>Gunneridae</taxon>
        <taxon>Pentapetalae</taxon>
        <taxon>asterids</taxon>
        <taxon>lamiids</taxon>
        <taxon>Boraginales</taxon>
        <taxon>Boraginaceae</taxon>
        <taxon>Boraginoideae</taxon>
        <taxon>Lithospermeae</taxon>
        <taxon>Lithospermum</taxon>
    </lineage>
</organism>
<name>A0AAV3QXL4_LITER</name>
<dbReference type="AlphaFoldDB" id="A0AAV3QXL4"/>
<dbReference type="GO" id="GO:0016301">
    <property type="term" value="F:kinase activity"/>
    <property type="evidence" value="ECO:0007669"/>
    <property type="project" value="UniProtKB-KW"/>
</dbReference>
<accession>A0AAV3QXL4</accession>
<dbReference type="Proteomes" id="UP001454036">
    <property type="component" value="Unassembled WGS sequence"/>
</dbReference>
<protein>
    <submittedName>
        <fullName evidence="6">Kinase modulator</fullName>
    </submittedName>
</protein>
<dbReference type="EMBL" id="BAABME010006421">
    <property type="protein sequence ID" value="GAA0168315.1"/>
    <property type="molecule type" value="Genomic_DNA"/>
</dbReference>
<dbReference type="CDD" id="cd17781">
    <property type="entry name" value="CBS_pair_MUG70_1"/>
    <property type="match status" value="1"/>
</dbReference>
<feature type="transmembrane region" description="Helical" evidence="4">
    <location>
        <begin position="326"/>
        <end position="348"/>
    </location>
</feature>
<dbReference type="CDD" id="cd17782">
    <property type="entry name" value="CBS_pair_MUG70_2"/>
    <property type="match status" value="1"/>
</dbReference>
<dbReference type="PROSITE" id="PS51371">
    <property type="entry name" value="CBS"/>
    <property type="match status" value="4"/>
</dbReference>
<keyword evidence="2" id="KW-0129">CBS domain</keyword>
<evidence type="ECO:0000256" key="3">
    <source>
        <dbReference type="SAM" id="MobiDB-lite"/>
    </source>
</evidence>
<feature type="domain" description="CBS" evidence="5">
    <location>
        <begin position="54"/>
        <end position="113"/>
    </location>
</feature>
<gene>
    <name evidence="6" type="ORF">LIER_23062</name>
</gene>
<dbReference type="SMART" id="SM00116">
    <property type="entry name" value="CBS"/>
    <property type="match status" value="4"/>
</dbReference>
<dbReference type="InterPro" id="IPR051462">
    <property type="entry name" value="CBS_domain-containing"/>
</dbReference>
<keyword evidence="4" id="KW-0812">Transmembrane</keyword>
<evidence type="ECO:0000256" key="1">
    <source>
        <dbReference type="ARBA" id="ARBA00022737"/>
    </source>
</evidence>
<feature type="region of interest" description="Disordered" evidence="3">
    <location>
        <begin position="1"/>
        <end position="48"/>
    </location>
</feature>
<evidence type="ECO:0000259" key="5">
    <source>
        <dbReference type="PROSITE" id="PS51371"/>
    </source>
</evidence>
<reference evidence="6 7" key="1">
    <citation type="submission" date="2024-01" db="EMBL/GenBank/DDBJ databases">
        <title>The complete chloroplast genome sequence of Lithospermum erythrorhizon: insights into the phylogenetic relationship among Boraginaceae species and the maternal lineages of purple gromwells.</title>
        <authorList>
            <person name="Okada T."/>
            <person name="Watanabe K."/>
        </authorList>
    </citation>
    <scope>NUCLEOTIDE SEQUENCE [LARGE SCALE GENOMIC DNA]</scope>
</reference>
<dbReference type="SUPFAM" id="SSF54631">
    <property type="entry name" value="CBS-domain pair"/>
    <property type="match status" value="2"/>
</dbReference>
<dbReference type="PANTHER" id="PTHR48108:SF26">
    <property type="entry name" value="CBS DOMAIN-CONTAINING PROTEIN DDB_G0289609"/>
    <property type="match status" value="1"/>
</dbReference>
<feature type="compositionally biased region" description="Polar residues" evidence="3">
    <location>
        <begin position="17"/>
        <end position="26"/>
    </location>
</feature>
<dbReference type="Gene3D" id="3.10.580.10">
    <property type="entry name" value="CBS-domain"/>
    <property type="match status" value="2"/>
</dbReference>
<keyword evidence="4" id="KW-1133">Transmembrane helix</keyword>
<keyword evidence="4" id="KW-0472">Membrane</keyword>
<feature type="domain" description="CBS" evidence="5">
    <location>
        <begin position="212"/>
        <end position="269"/>
    </location>
</feature>
<proteinExistence type="predicted"/>
<evidence type="ECO:0000313" key="6">
    <source>
        <dbReference type="EMBL" id="GAA0168315.1"/>
    </source>
</evidence>
<feature type="domain" description="CBS" evidence="5">
    <location>
        <begin position="120"/>
        <end position="175"/>
    </location>
</feature>
<comment type="caution">
    <text evidence="6">The sequence shown here is derived from an EMBL/GenBank/DDBJ whole genome shotgun (WGS) entry which is preliminary data.</text>
</comment>
<keyword evidence="7" id="KW-1185">Reference proteome</keyword>
<feature type="domain" description="CBS" evidence="5">
    <location>
        <begin position="277"/>
        <end position="333"/>
    </location>
</feature>
<dbReference type="PANTHER" id="PTHR48108">
    <property type="entry name" value="CBS DOMAIN-CONTAINING PROTEIN CBSX2, CHLOROPLASTIC"/>
    <property type="match status" value="1"/>
</dbReference>
<keyword evidence="6" id="KW-0418">Kinase</keyword>